<name>A0A517SEA3_9PLAN</name>
<dbReference type="OrthoDB" id="224647at2"/>
<reference evidence="3 4" key="1">
    <citation type="submission" date="2019-02" db="EMBL/GenBank/DDBJ databases">
        <title>Deep-cultivation of Planctomycetes and their phenomic and genomic characterization uncovers novel biology.</title>
        <authorList>
            <person name="Wiegand S."/>
            <person name="Jogler M."/>
            <person name="Boedeker C."/>
            <person name="Pinto D."/>
            <person name="Vollmers J."/>
            <person name="Rivas-Marin E."/>
            <person name="Kohn T."/>
            <person name="Peeters S.H."/>
            <person name="Heuer A."/>
            <person name="Rast P."/>
            <person name="Oberbeckmann S."/>
            <person name="Bunk B."/>
            <person name="Jeske O."/>
            <person name="Meyerdierks A."/>
            <person name="Storesund J.E."/>
            <person name="Kallscheuer N."/>
            <person name="Luecker S."/>
            <person name="Lage O.M."/>
            <person name="Pohl T."/>
            <person name="Merkel B.J."/>
            <person name="Hornburger P."/>
            <person name="Mueller R.-W."/>
            <person name="Bruemmer F."/>
            <person name="Labrenz M."/>
            <person name="Spormann A.M."/>
            <person name="Op den Camp H."/>
            <person name="Overmann J."/>
            <person name="Amann R."/>
            <person name="Jetten M.S.M."/>
            <person name="Mascher T."/>
            <person name="Medema M.H."/>
            <person name="Devos D.P."/>
            <person name="Kaster A.-K."/>
            <person name="Ovreas L."/>
            <person name="Rohde M."/>
            <person name="Galperin M.Y."/>
            <person name="Jogler C."/>
        </authorList>
    </citation>
    <scope>NUCLEOTIDE SEQUENCE [LARGE SCALE GENOMIC DNA]</scope>
    <source>
        <strain evidence="3 4">Pan44</strain>
    </source>
</reference>
<keyword evidence="1" id="KW-0472">Membrane</keyword>
<dbReference type="SUPFAM" id="SSF53300">
    <property type="entry name" value="vWA-like"/>
    <property type="match status" value="1"/>
</dbReference>
<sequence>MHSLLAQVAPETSTSFEIDWPYAPGEWALFVTFLLIAGVGVWLYRKDARYLPRGWPIILAALRVAALAGLAAILLNPHTRTQTTGTRPSEVAILVDTSTSMQQPADDVTPGTVGPTRAERVREVLAQSPLVSELRKSHVVDVFTFDSDLKPQAQRLEQFKEGETANDKPVDWSKVIEPQGNSTRLADSIDKLLAESRSRTLAGVVVLSDGASNAGRDMRPANERARAQGVRMFAVGLGGTKPPINVAIQKVILPTDVQKGDPFEITGLLQGINVGGKSATVELLEKGPNNPQPNVIDTKTVILADGELAESKFELRSSEAGNYEYTLRAKVADVAETREDDNLQSRTVNVFDRPLKTLIVAGGPMREYVFSRNVLNRNRGMSVDVWLQTGEAGISQEANQLLFKFPESREELFAYDILLAYDADWSKISLEQQKWIEEWVSNEGGGMMFIASDVFTPALTVNRDSSGSLDKLLPVVLDQVMPAIGARDRAAVAQPLTFTPEGKSAEFLQIAETAEASAEAWTTFPGVFRCFPTRARKGGATVYLEFSDPLSRGVDGAPVLLAGQRFGQGSVLYLGSPEFWRLRSLSEDYYERLWTKFARKVGEGRSKRGVQRALVILEGREVELGQTVPVRVRAVNSQFQALSSDTIRIEVIDPRGRPLVPAPVLDRDRNRATEYFGNFRVAMPGRYRIELNVPDTNDKATAEIDVLVPQREFASLTQDVVSLKTLVDGTGGGYFTPAEVSKLPALMPSAAEEFIIDQRVRELWDRAWMLYLLVGLLGLEWLLRKLLKLA</sequence>
<dbReference type="InterPro" id="IPR029062">
    <property type="entry name" value="Class_I_gatase-like"/>
</dbReference>
<keyword evidence="1" id="KW-0812">Transmembrane</keyword>
<proteinExistence type="predicted"/>
<evidence type="ECO:0000313" key="4">
    <source>
        <dbReference type="Proteomes" id="UP000315700"/>
    </source>
</evidence>
<keyword evidence="1" id="KW-1133">Transmembrane helix</keyword>
<dbReference type="RefSeq" id="WP_145030295.1">
    <property type="nucleotide sequence ID" value="NZ_CP036271.1"/>
</dbReference>
<feature type="domain" description="VWFA" evidence="2">
    <location>
        <begin position="90"/>
        <end position="238"/>
    </location>
</feature>
<accession>A0A517SEA3</accession>
<dbReference type="AlphaFoldDB" id="A0A517SEA3"/>
<dbReference type="CDD" id="cd00198">
    <property type="entry name" value="vWFA"/>
    <property type="match status" value="1"/>
</dbReference>
<evidence type="ECO:0000256" key="1">
    <source>
        <dbReference type="SAM" id="Phobius"/>
    </source>
</evidence>
<organism evidence="3 4">
    <name type="scientific">Caulifigura coniformis</name>
    <dbReference type="NCBI Taxonomy" id="2527983"/>
    <lineage>
        <taxon>Bacteria</taxon>
        <taxon>Pseudomonadati</taxon>
        <taxon>Planctomycetota</taxon>
        <taxon>Planctomycetia</taxon>
        <taxon>Planctomycetales</taxon>
        <taxon>Planctomycetaceae</taxon>
        <taxon>Caulifigura</taxon>
    </lineage>
</organism>
<dbReference type="Gene3D" id="3.40.50.410">
    <property type="entry name" value="von Willebrand factor, type A domain"/>
    <property type="match status" value="1"/>
</dbReference>
<dbReference type="PROSITE" id="PS50234">
    <property type="entry name" value="VWFA"/>
    <property type="match status" value="1"/>
</dbReference>
<keyword evidence="4" id="KW-1185">Reference proteome</keyword>
<dbReference type="PANTHER" id="PTHR37947">
    <property type="entry name" value="BLL2462 PROTEIN"/>
    <property type="match status" value="1"/>
</dbReference>
<dbReference type="Pfam" id="PF00092">
    <property type="entry name" value="VWA"/>
    <property type="match status" value="1"/>
</dbReference>
<feature type="transmembrane region" description="Helical" evidence="1">
    <location>
        <begin position="27"/>
        <end position="44"/>
    </location>
</feature>
<dbReference type="SUPFAM" id="SSF52317">
    <property type="entry name" value="Class I glutamine amidotransferase-like"/>
    <property type="match status" value="1"/>
</dbReference>
<feature type="transmembrane region" description="Helical" evidence="1">
    <location>
        <begin position="56"/>
        <end position="75"/>
    </location>
</feature>
<dbReference type="InterPro" id="IPR013783">
    <property type="entry name" value="Ig-like_fold"/>
</dbReference>
<gene>
    <name evidence="3" type="ORF">Pan44_24710</name>
</gene>
<dbReference type="Proteomes" id="UP000315700">
    <property type="component" value="Chromosome"/>
</dbReference>
<evidence type="ECO:0000313" key="3">
    <source>
        <dbReference type="EMBL" id="QDT54438.1"/>
    </source>
</evidence>
<dbReference type="InterPro" id="IPR036465">
    <property type="entry name" value="vWFA_dom_sf"/>
</dbReference>
<dbReference type="PANTHER" id="PTHR37947:SF1">
    <property type="entry name" value="BLL2462 PROTEIN"/>
    <property type="match status" value="1"/>
</dbReference>
<protein>
    <submittedName>
        <fullName evidence="3">von Willebrand factor type A domain protein</fullName>
    </submittedName>
</protein>
<dbReference type="KEGG" id="ccos:Pan44_24710"/>
<dbReference type="InParanoid" id="A0A517SEA3"/>
<dbReference type="Gene3D" id="2.60.40.10">
    <property type="entry name" value="Immunoglobulins"/>
    <property type="match status" value="1"/>
</dbReference>
<dbReference type="SMART" id="SM00327">
    <property type="entry name" value="VWA"/>
    <property type="match status" value="1"/>
</dbReference>
<dbReference type="InterPro" id="IPR002035">
    <property type="entry name" value="VWF_A"/>
</dbReference>
<dbReference type="Gene3D" id="3.40.50.880">
    <property type="match status" value="1"/>
</dbReference>
<evidence type="ECO:0000259" key="2">
    <source>
        <dbReference type="PROSITE" id="PS50234"/>
    </source>
</evidence>
<dbReference type="EMBL" id="CP036271">
    <property type="protein sequence ID" value="QDT54438.1"/>
    <property type="molecule type" value="Genomic_DNA"/>
</dbReference>